<dbReference type="KEGG" id="bgt:106078207"/>
<feature type="region of interest" description="Disordered" evidence="5">
    <location>
        <begin position="537"/>
        <end position="557"/>
    </location>
</feature>
<dbReference type="Pfam" id="PF13920">
    <property type="entry name" value="zf-C3HC4_3"/>
    <property type="match status" value="1"/>
</dbReference>
<dbReference type="AlphaFoldDB" id="A0A2C9M750"/>
<feature type="domain" description="RING-type" evidence="6">
    <location>
        <begin position="692"/>
        <end position="727"/>
    </location>
</feature>
<dbReference type="GO" id="GO:0051726">
    <property type="term" value="P:regulation of cell cycle"/>
    <property type="evidence" value="ECO:0007669"/>
    <property type="project" value="TreeGrafter"/>
</dbReference>
<evidence type="ECO:0000313" key="8">
    <source>
        <dbReference type="Proteomes" id="UP000076420"/>
    </source>
</evidence>
<dbReference type="InterPro" id="IPR013083">
    <property type="entry name" value="Znf_RING/FYVE/PHD"/>
</dbReference>
<evidence type="ECO:0000256" key="1">
    <source>
        <dbReference type="ARBA" id="ARBA00006672"/>
    </source>
</evidence>
<evidence type="ECO:0000259" key="6">
    <source>
        <dbReference type="PROSITE" id="PS50089"/>
    </source>
</evidence>
<dbReference type="STRING" id="6526.A0A2C9M750"/>
<keyword evidence="3" id="KW-0862">Zinc</keyword>
<protein>
    <recommendedName>
        <fullName evidence="6">RING-type domain-containing protein</fullName>
    </recommendedName>
</protein>
<dbReference type="SUPFAM" id="SSF57924">
    <property type="entry name" value="Inhibitor of apoptosis (IAP) repeat"/>
    <property type="match status" value="2"/>
</dbReference>
<dbReference type="PROSITE" id="PS50143">
    <property type="entry name" value="BIR_REPEAT_2"/>
    <property type="match status" value="2"/>
</dbReference>
<dbReference type="InterPro" id="IPR001841">
    <property type="entry name" value="Znf_RING"/>
</dbReference>
<keyword evidence="2 4" id="KW-0863">Zinc-finger</keyword>
<dbReference type="InterPro" id="IPR050784">
    <property type="entry name" value="IAP"/>
</dbReference>
<dbReference type="OrthoDB" id="8196455at2759"/>
<dbReference type="Gene3D" id="1.10.1170.10">
    <property type="entry name" value="Inhibitor Of Apoptosis Protein (2mihbC-IAP-1), Chain A"/>
    <property type="match status" value="1"/>
</dbReference>
<evidence type="ECO:0000256" key="3">
    <source>
        <dbReference type="ARBA" id="ARBA00022833"/>
    </source>
</evidence>
<keyword evidence="2 4" id="KW-0479">Metal-binding</keyword>
<name>A0A2C9M750_BIOGL</name>
<dbReference type="InterPro" id="IPR001370">
    <property type="entry name" value="BIR_rpt"/>
</dbReference>
<dbReference type="GO" id="GO:0008270">
    <property type="term" value="F:zinc ion binding"/>
    <property type="evidence" value="ECO:0007669"/>
    <property type="project" value="UniProtKB-KW"/>
</dbReference>
<dbReference type="Pfam" id="PF00653">
    <property type="entry name" value="BIR"/>
    <property type="match status" value="1"/>
</dbReference>
<sequence length="739" mass="82865">MSLTQSKMPLFHRIATYRSLPLTETDFYCTKLAECGYIYTGHELDLECVTCKTKSRISESWLETKKYLRHERGCEFLSISFLNNSEDLRASIDNSDIHGSGAVSVDNSTSINSSSLTVDGATGVSRSSASSLDLDGCNETLKAQEAIASSTDDQFVSSATSSLYNIDLETQFHRIKERNGSSSSKSSGTSFDSSIEYVDFPQMFMSEHLEILKETANLSSSGPECDKNPGHFAYFKINSLQLEQIPSKVRCQEMIKLLKKIGELTARISVQPLNGHRSHDNRQIKLRMGTGFSILHSSQVIKTKDKEKFKIKSSFKKILTKNNKKSLYHIYVHTSRHLVMNDEEAEKTEVEFFSDSADRRDIVILKGSHLMYSTTPGDSQCLLICECSDIRFIDKLEKLQNEFHEAVNSLPLKAKKGMLNKLFLVHHPHGGDKVLSYGDYVKVKYKFCPGGSSNQPTLTKLSAQEQVSGDLNVYRKVLFYATDTCPGSCGAPLLTFSRRPSVDSSLVLDIWMHNGVETTHKLGASMIKMCTVEDFYQPPPQSEHPEEDSDDEGSLAKQPVNSPVYKVITTPSYPEHVMFQTRLKSFENWNFHNILQPQTLASLGFFYTGNLDCVRCFQCGLGLRSWKPGDDVLTQHEKYRPTCPYLRSLSKDQENVSTGAVAVPETSNSDIESTTLRLLKAEHTALKQQLTCKVCYKSEIKDVFLPCGELYACSDCSKLLTHCPSCKKQILATITVYLT</sequence>
<dbReference type="SMART" id="SM00238">
    <property type="entry name" value="BIR"/>
    <property type="match status" value="1"/>
</dbReference>
<gene>
    <name evidence="7" type="primary">106078207</name>
</gene>
<dbReference type="Gene3D" id="3.30.40.10">
    <property type="entry name" value="Zinc/RING finger domain, C3HC4 (zinc finger)"/>
    <property type="match status" value="1"/>
</dbReference>
<evidence type="ECO:0000256" key="2">
    <source>
        <dbReference type="ARBA" id="ARBA00022771"/>
    </source>
</evidence>
<dbReference type="VEuPathDB" id="VectorBase:BGLB039348"/>
<dbReference type="EnsemblMetazoa" id="BGLB039348-RA">
    <property type="protein sequence ID" value="BGLB039348-PA"/>
    <property type="gene ID" value="BGLB039348"/>
</dbReference>
<dbReference type="GO" id="GO:0005634">
    <property type="term" value="C:nucleus"/>
    <property type="evidence" value="ECO:0007669"/>
    <property type="project" value="TreeGrafter"/>
</dbReference>
<dbReference type="VEuPathDB" id="VectorBase:BGLAX_031166"/>
<accession>A0A2C9M750</accession>
<dbReference type="PROSITE" id="PS50089">
    <property type="entry name" value="ZF_RING_2"/>
    <property type="match status" value="1"/>
</dbReference>
<evidence type="ECO:0000256" key="4">
    <source>
        <dbReference type="PROSITE-ProRule" id="PRU00175"/>
    </source>
</evidence>
<dbReference type="PANTHER" id="PTHR10044">
    <property type="entry name" value="INHIBITOR OF APOPTOSIS"/>
    <property type="match status" value="1"/>
</dbReference>
<comment type="similarity">
    <text evidence="1">Belongs to the IAP family.</text>
</comment>
<dbReference type="PANTHER" id="PTHR10044:SF139">
    <property type="entry name" value="DEATH-ASSOCIATED INHIBITOR OF APOPTOSIS 2"/>
    <property type="match status" value="1"/>
</dbReference>
<evidence type="ECO:0000256" key="5">
    <source>
        <dbReference type="SAM" id="MobiDB-lite"/>
    </source>
</evidence>
<reference evidence="7" key="1">
    <citation type="submission" date="2020-05" db="UniProtKB">
        <authorList>
            <consortium name="EnsemblMetazoa"/>
        </authorList>
    </citation>
    <scope>IDENTIFICATION</scope>
    <source>
        <strain evidence="7">BB02</strain>
    </source>
</reference>
<dbReference type="GO" id="GO:0005737">
    <property type="term" value="C:cytoplasm"/>
    <property type="evidence" value="ECO:0007669"/>
    <property type="project" value="TreeGrafter"/>
</dbReference>
<proteinExistence type="inferred from homology"/>
<dbReference type="Proteomes" id="UP000076420">
    <property type="component" value="Unassembled WGS sequence"/>
</dbReference>
<organism evidence="7 8">
    <name type="scientific">Biomphalaria glabrata</name>
    <name type="common">Bloodfluke planorb</name>
    <name type="synonym">Freshwater snail</name>
    <dbReference type="NCBI Taxonomy" id="6526"/>
    <lineage>
        <taxon>Eukaryota</taxon>
        <taxon>Metazoa</taxon>
        <taxon>Spiralia</taxon>
        <taxon>Lophotrochozoa</taxon>
        <taxon>Mollusca</taxon>
        <taxon>Gastropoda</taxon>
        <taxon>Heterobranchia</taxon>
        <taxon>Euthyneura</taxon>
        <taxon>Panpulmonata</taxon>
        <taxon>Hygrophila</taxon>
        <taxon>Lymnaeoidea</taxon>
        <taxon>Planorbidae</taxon>
        <taxon>Biomphalaria</taxon>
    </lineage>
</organism>
<dbReference type="CDD" id="cd00022">
    <property type="entry name" value="BIR"/>
    <property type="match status" value="1"/>
</dbReference>
<evidence type="ECO:0000313" key="7">
    <source>
        <dbReference type="EnsemblMetazoa" id="BGLB039348-PA"/>
    </source>
</evidence>